<evidence type="ECO:0000259" key="4">
    <source>
        <dbReference type="SMART" id="SM00822"/>
    </source>
</evidence>
<dbReference type="InterPro" id="IPR002347">
    <property type="entry name" value="SDR_fam"/>
</dbReference>
<accession>D0S8J9</accession>
<dbReference type="FunFam" id="3.40.50.720:FF:000047">
    <property type="entry name" value="NADP-dependent L-serine/L-allo-threonine dehydrogenase"/>
    <property type="match status" value="1"/>
</dbReference>
<reference evidence="6" key="1">
    <citation type="journal article" date="2012" name="PLoS ONE">
        <title>The success of Acinetobacter species; genetic, metabolic and virulence attributes.</title>
        <authorList>
            <person name="Peleg A.Y."/>
            <person name="de Breij A."/>
            <person name="Adams M.D."/>
            <person name="Cerqueira G.M."/>
            <person name="Mocali S."/>
            <person name="Galardini M."/>
            <person name="Nibbering P.H."/>
            <person name="Earl A.M."/>
            <person name="Ward D.V."/>
            <person name="Paterson D.L."/>
            <person name="Seifert H."/>
            <person name="Dijkshoorn L."/>
        </authorList>
    </citation>
    <scope>NUCLEOTIDE SEQUENCE [LARGE SCALE GENOMIC DNA]</scope>
    <source>
        <strain evidence="6">SH046</strain>
    </source>
</reference>
<evidence type="ECO:0000256" key="1">
    <source>
        <dbReference type="ARBA" id="ARBA00006484"/>
    </source>
</evidence>
<dbReference type="Pfam" id="PF00106">
    <property type="entry name" value="adh_short"/>
    <property type="match status" value="1"/>
</dbReference>
<dbReference type="PANTHER" id="PTHR43115:SF4">
    <property type="entry name" value="DEHYDROGENASE_REDUCTASE SDR FAMILY MEMBER 11"/>
    <property type="match status" value="1"/>
</dbReference>
<proteinExistence type="inferred from homology"/>
<feature type="domain" description="Ketoreductase" evidence="4">
    <location>
        <begin position="16"/>
        <end position="200"/>
    </location>
</feature>
<dbReference type="InterPro" id="IPR057326">
    <property type="entry name" value="KR_dom"/>
</dbReference>
<dbReference type="PRINTS" id="PR00080">
    <property type="entry name" value="SDRFAMILY"/>
</dbReference>
<keyword evidence="2" id="KW-0560">Oxidoreductase</keyword>
<dbReference type="eggNOG" id="COG4221">
    <property type="taxonomic scope" value="Bacteria"/>
</dbReference>
<dbReference type="InterPro" id="IPR020904">
    <property type="entry name" value="Sc_DH/Rdtase_CS"/>
</dbReference>
<name>D0S8J9_ACIJO</name>
<evidence type="ECO:0000256" key="2">
    <source>
        <dbReference type="ARBA" id="ARBA00023002"/>
    </source>
</evidence>
<dbReference type="PRINTS" id="PR00081">
    <property type="entry name" value="GDHRDH"/>
</dbReference>
<dbReference type="SMART" id="SM00822">
    <property type="entry name" value="PKS_KR"/>
    <property type="match status" value="1"/>
</dbReference>
<dbReference type="EMBL" id="GG704964">
    <property type="protein sequence ID" value="EEY97721.1"/>
    <property type="molecule type" value="Genomic_DNA"/>
</dbReference>
<dbReference type="PROSITE" id="PS00061">
    <property type="entry name" value="ADH_SHORT"/>
    <property type="match status" value="1"/>
</dbReference>
<protein>
    <submittedName>
        <fullName evidence="5">Oxidoreductase, short chain dehydrogenase/reductase family protein</fullName>
    </submittedName>
</protein>
<dbReference type="InterPro" id="IPR036291">
    <property type="entry name" value="NAD(P)-bd_dom_sf"/>
</dbReference>
<gene>
    <name evidence="5" type="ORF">HMPREF0016_00804</name>
</gene>
<sequence>MTDRLKVTCMNNIENKVVVITGASSGLGEATARLLAKKGAKVVLGARRTEKLQAIVHDIRAEGGQAEFIGMDITKPQEVQALIEKALSAFGQIDVLVNNAGLMSIAPLSELKVDEWDRMIDINIKGVLYGIAATLPVFQKQNFGHFINLASVAGIKVFSPGGTVYSGTKFAVRAISEGLRHEVGGTIRTTTIEPGAVESELKFGSSHKESSEFVTDFYKQAIPADSVARAIAYAIEQPADVDINEIVLRPTSQEF</sequence>
<evidence type="ECO:0000313" key="5">
    <source>
        <dbReference type="EMBL" id="EEY97721.1"/>
    </source>
</evidence>
<dbReference type="PANTHER" id="PTHR43115">
    <property type="entry name" value="DEHYDROGENASE/REDUCTASE SDR FAMILY MEMBER 11"/>
    <property type="match status" value="1"/>
</dbReference>
<dbReference type="GO" id="GO:0016616">
    <property type="term" value="F:oxidoreductase activity, acting on the CH-OH group of donors, NAD or NADP as acceptor"/>
    <property type="evidence" value="ECO:0007669"/>
    <property type="project" value="UniProtKB-ARBA"/>
</dbReference>
<evidence type="ECO:0000313" key="6">
    <source>
        <dbReference type="Proteomes" id="UP000012047"/>
    </source>
</evidence>
<dbReference type="Gene3D" id="3.40.50.720">
    <property type="entry name" value="NAD(P)-binding Rossmann-like Domain"/>
    <property type="match status" value="1"/>
</dbReference>
<dbReference type="HOGENOM" id="CLU_010194_2_10_6"/>
<evidence type="ECO:0000256" key="3">
    <source>
        <dbReference type="RuleBase" id="RU000363"/>
    </source>
</evidence>
<organism evidence="5 6">
    <name type="scientific">Acinetobacter johnsonii SH046</name>
    <dbReference type="NCBI Taxonomy" id="575586"/>
    <lineage>
        <taxon>Bacteria</taxon>
        <taxon>Pseudomonadati</taxon>
        <taxon>Pseudomonadota</taxon>
        <taxon>Gammaproteobacteria</taxon>
        <taxon>Moraxellales</taxon>
        <taxon>Moraxellaceae</taxon>
        <taxon>Acinetobacter</taxon>
    </lineage>
</organism>
<dbReference type="AlphaFoldDB" id="D0S8J9"/>
<dbReference type="Proteomes" id="UP000012047">
    <property type="component" value="Unassembled WGS sequence"/>
</dbReference>
<comment type="similarity">
    <text evidence="1 3">Belongs to the short-chain dehydrogenases/reductases (SDR) family.</text>
</comment>
<dbReference type="SUPFAM" id="SSF51735">
    <property type="entry name" value="NAD(P)-binding Rossmann-fold domains"/>
    <property type="match status" value="1"/>
</dbReference>